<gene>
    <name evidence="1" type="ORF">L0665_05960</name>
</gene>
<dbReference type="RefSeq" id="WP_274924787.1">
    <property type="nucleotide sequence ID" value="NZ_JAKELO010000002.1"/>
</dbReference>
<dbReference type="AlphaFoldDB" id="A0A9Q4KU86"/>
<organism evidence="1 2">
    <name type="scientific">Methanogenium marinum</name>
    <dbReference type="NCBI Taxonomy" id="348610"/>
    <lineage>
        <taxon>Archaea</taxon>
        <taxon>Methanobacteriati</taxon>
        <taxon>Methanobacteriota</taxon>
        <taxon>Stenosarchaea group</taxon>
        <taxon>Methanomicrobia</taxon>
        <taxon>Methanomicrobiales</taxon>
        <taxon>Methanomicrobiaceae</taxon>
        <taxon>Methanogenium</taxon>
    </lineage>
</organism>
<sequence>MNNRYLIVGVLMALLFLFTGAAAFQISGDYTEEGMEWLNEHWGENITEGDVARIAYTTENYEKMKANVDPKLLEEIWSQPYHWGGHHPGDDEKHPECPFGATAWDETGPVNIRELNLSQKQEMGLENAVTDTSGYCVIGYMDKSIKEGELKPFHRQMPENLSRFTYDLLWGNTKDSLKLTIFAPDGMMGPYYDDSDGKVNGRIYLQISRPDGIKPGDWYAVVEGEQVDGTQPFMLLVV</sequence>
<proteinExistence type="predicted"/>
<reference evidence="1" key="1">
    <citation type="submission" date="2022-01" db="EMBL/GenBank/DDBJ databases">
        <title>Draft genome of Methanogenium marinum DSM 15558.</title>
        <authorList>
            <person name="Chen S.-C."/>
            <person name="You Y.-T."/>
        </authorList>
    </citation>
    <scope>NUCLEOTIDE SEQUENCE</scope>
    <source>
        <strain evidence="1">DSM 15558</strain>
    </source>
</reference>
<evidence type="ECO:0000313" key="2">
    <source>
        <dbReference type="Proteomes" id="UP001143747"/>
    </source>
</evidence>
<keyword evidence="2" id="KW-1185">Reference proteome</keyword>
<dbReference type="Proteomes" id="UP001143747">
    <property type="component" value="Unassembled WGS sequence"/>
</dbReference>
<name>A0A9Q4KU86_9EURY</name>
<protein>
    <submittedName>
        <fullName evidence="1">Uncharacterized protein</fullName>
    </submittedName>
</protein>
<evidence type="ECO:0000313" key="1">
    <source>
        <dbReference type="EMBL" id="MDE4908152.1"/>
    </source>
</evidence>
<accession>A0A9Q4KU86</accession>
<dbReference type="EMBL" id="JAKELO010000002">
    <property type="protein sequence ID" value="MDE4908152.1"/>
    <property type="molecule type" value="Genomic_DNA"/>
</dbReference>
<comment type="caution">
    <text evidence="1">The sequence shown here is derived from an EMBL/GenBank/DDBJ whole genome shotgun (WGS) entry which is preliminary data.</text>
</comment>